<evidence type="ECO:0000313" key="6">
    <source>
        <dbReference type="EMBL" id="SDQ73271.1"/>
    </source>
</evidence>
<organism evidence="6 7">
    <name type="scientific">Nitrosospira multiformis</name>
    <dbReference type="NCBI Taxonomy" id="1231"/>
    <lineage>
        <taxon>Bacteria</taxon>
        <taxon>Pseudomonadati</taxon>
        <taxon>Pseudomonadota</taxon>
        <taxon>Betaproteobacteria</taxon>
        <taxon>Nitrosomonadales</taxon>
        <taxon>Nitrosomonadaceae</taxon>
        <taxon>Nitrosospira</taxon>
    </lineage>
</organism>
<dbReference type="RefSeq" id="WP_256324106.1">
    <property type="nucleotide sequence ID" value="NZ_FNKY01000001.1"/>
</dbReference>
<dbReference type="InterPro" id="IPR006118">
    <property type="entry name" value="Recombinase_CS"/>
</dbReference>
<evidence type="ECO:0000256" key="1">
    <source>
        <dbReference type="ARBA" id="ARBA00022908"/>
    </source>
</evidence>
<dbReference type="EMBL" id="FNKY01000001">
    <property type="protein sequence ID" value="SDQ73271.1"/>
    <property type="molecule type" value="Genomic_DNA"/>
</dbReference>
<dbReference type="Pfam" id="PF00239">
    <property type="entry name" value="Resolvase"/>
    <property type="match status" value="1"/>
</dbReference>
<protein>
    <submittedName>
        <fullName evidence="6">Resolvase, N terminal domain</fullName>
    </submittedName>
</protein>
<evidence type="ECO:0000259" key="5">
    <source>
        <dbReference type="PROSITE" id="PS51736"/>
    </source>
</evidence>
<evidence type="ECO:0000313" key="7">
    <source>
        <dbReference type="Proteomes" id="UP000183471"/>
    </source>
</evidence>
<dbReference type="SMART" id="SM00857">
    <property type="entry name" value="Resolvase"/>
    <property type="match status" value="1"/>
</dbReference>
<keyword evidence="3" id="KW-0233">DNA recombination</keyword>
<sequence>MALHGYARVSTSDQDFALREQALRVAGCEVVWAEKVSGAGREGRTELQILLDFLSPEDTLVVTQIDRLARSIKDHVHAEKARGHPQGDRVTYRYTQCGIMGFSGRQPKQTESRLK</sequence>
<accession>A0ABY0TF27</accession>
<dbReference type="Gene3D" id="3.40.50.1390">
    <property type="entry name" value="Resolvase, N-terminal catalytic domain"/>
    <property type="match status" value="1"/>
</dbReference>
<dbReference type="PROSITE" id="PS00397">
    <property type="entry name" value="RECOMBINASES_1"/>
    <property type="match status" value="1"/>
</dbReference>
<keyword evidence="7" id="KW-1185">Reference proteome</keyword>
<dbReference type="SUPFAM" id="SSF53041">
    <property type="entry name" value="Resolvase-like"/>
    <property type="match status" value="1"/>
</dbReference>
<gene>
    <name evidence="6" type="ORF">SAMN05216402_2063</name>
</gene>
<comment type="caution">
    <text evidence="6">The sequence shown here is derived from an EMBL/GenBank/DDBJ whole genome shotgun (WGS) entry which is preliminary data.</text>
</comment>
<dbReference type="Proteomes" id="UP000183471">
    <property type="component" value="Unassembled WGS sequence"/>
</dbReference>
<evidence type="ECO:0000256" key="4">
    <source>
        <dbReference type="PROSITE-ProRule" id="PRU10137"/>
    </source>
</evidence>
<reference evidence="6 7" key="1">
    <citation type="submission" date="2016-10" db="EMBL/GenBank/DDBJ databases">
        <authorList>
            <person name="Varghese N."/>
            <person name="Submissions S."/>
        </authorList>
    </citation>
    <scope>NUCLEOTIDE SEQUENCE [LARGE SCALE GENOMIC DNA]</scope>
    <source>
        <strain evidence="6 7">Nl1</strain>
    </source>
</reference>
<keyword evidence="2" id="KW-0238">DNA-binding</keyword>
<dbReference type="PROSITE" id="PS51736">
    <property type="entry name" value="RECOMBINASES_3"/>
    <property type="match status" value="1"/>
</dbReference>
<proteinExistence type="predicted"/>
<feature type="domain" description="Resolvase/invertase-type recombinase catalytic" evidence="5">
    <location>
        <begin position="2"/>
        <end position="115"/>
    </location>
</feature>
<dbReference type="CDD" id="cd03768">
    <property type="entry name" value="SR_ResInv"/>
    <property type="match status" value="1"/>
</dbReference>
<evidence type="ECO:0000256" key="3">
    <source>
        <dbReference type="ARBA" id="ARBA00023172"/>
    </source>
</evidence>
<evidence type="ECO:0000256" key="2">
    <source>
        <dbReference type="ARBA" id="ARBA00023125"/>
    </source>
</evidence>
<feature type="active site" description="O-(5'-phospho-DNA)-serine intermediate" evidence="4">
    <location>
        <position position="10"/>
    </location>
</feature>
<name>A0ABY0TF27_9PROT</name>
<dbReference type="InterPro" id="IPR006119">
    <property type="entry name" value="Resolv_N"/>
</dbReference>
<keyword evidence="1" id="KW-0229">DNA integration</keyword>
<dbReference type="InterPro" id="IPR036162">
    <property type="entry name" value="Resolvase-like_N_sf"/>
</dbReference>